<dbReference type="Proteomes" id="UP000824219">
    <property type="component" value="Linkage Group LG27"/>
</dbReference>
<proteinExistence type="predicted"/>
<name>A0A9D3N5Q1_9TELE</name>
<accession>A0A9D3N5Q1</accession>
<keyword evidence="2" id="KW-1185">Reference proteome</keyword>
<sequence>MLLILEVLRASGSLYIRYVMKMDVKASRGASSERVRASVFLHNSCGRLCEDHRSNDAHKGLCLKNKEPLHLIALGSLEMEGQ</sequence>
<dbReference type="EMBL" id="JAHKSW010000027">
    <property type="protein sequence ID" value="KAG7315254.1"/>
    <property type="molecule type" value="Genomic_DNA"/>
</dbReference>
<organism evidence="1 2">
    <name type="scientific">Hemibagrus wyckioides</name>
    <dbReference type="NCBI Taxonomy" id="337641"/>
    <lineage>
        <taxon>Eukaryota</taxon>
        <taxon>Metazoa</taxon>
        <taxon>Chordata</taxon>
        <taxon>Craniata</taxon>
        <taxon>Vertebrata</taxon>
        <taxon>Euteleostomi</taxon>
        <taxon>Actinopterygii</taxon>
        <taxon>Neopterygii</taxon>
        <taxon>Teleostei</taxon>
        <taxon>Ostariophysi</taxon>
        <taxon>Siluriformes</taxon>
        <taxon>Bagridae</taxon>
        <taxon>Hemibagrus</taxon>
    </lineage>
</organism>
<protein>
    <submittedName>
        <fullName evidence="1">Uncharacterized protein</fullName>
    </submittedName>
</protein>
<evidence type="ECO:0000313" key="1">
    <source>
        <dbReference type="EMBL" id="KAG7315254.1"/>
    </source>
</evidence>
<dbReference type="AlphaFoldDB" id="A0A9D3N5Q1"/>
<reference evidence="1 2" key="1">
    <citation type="submission" date="2021-06" db="EMBL/GenBank/DDBJ databases">
        <title>Chromosome-level genome assembly of the red-tail catfish (Hemibagrus wyckioides).</title>
        <authorList>
            <person name="Shao F."/>
        </authorList>
    </citation>
    <scope>NUCLEOTIDE SEQUENCE [LARGE SCALE GENOMIC DNA]</scope>
    <source>
        <strain evidence="1">EC202008001</strain>
        <tissue evidence="1">Blood</tissue>
    </source>
</reference>
<comment type="caution">
    <text evidence="1">The sequence shown here is derived from an EMBL/GenBank/DDBJ whole genome shotgun (WGS) entry which is preliminary data.</text>
</comment>
<gene>
    <name evidence="1" type="ORF">KOW79_021342</name>
</gene>
<evidence type="ECO:0000313" key="2">
    <source>
        <dbReference type="Proteomes" id="UP000824219"/>
    </source>
</evidence>